<dbReference type="HOGENOM" id="CLU_2217063_0_0_2"/>
<sequence>MEENIFIAYTKTSANPSTRTIGHQKCGVIFNFIDGKSPKKYSSRKELKILAAKFADKNELLVENTGKFLLEVDRLKSSGRLSDIEILISAYRRILELENKLKLCPDKMKHSPDD</sequence>
<dbReference type="KEGG" id="mhor:MSHOH_1908"/>
<evidence type="ECO:0000313" key="1">
    <source>
        <dbReference type="EMBL" id="AKB78391.1"/>
    </source>
</evidence>
<dbReference type="EMBL" id="CP009516">
    <property type="protein sequence ID" value="AKB78391.1"/>
    <property type="molecule type" value="Genomic_DNA"/>
</dbReference>
<reference evidence="1 2" key="1">
    <citation type="submission" date="2014-07" db="EMBL/GenBank/DDBJ databases">
        <title>Methanogenic archaea and the global carbon cycle.</title>
        <authorList>
            <person name="Henriksen J.R."/>
            <person name="Luke J."/>
            <person name="Reinhart S."/>
            <person name="Benedict M.N."/>
            <person name="Youngblut N.D."/>
            <person name="Metcalf M.E."/>
            <person name="Whitaker R.J."/>
            <person name="Metcalf W.W."/>
        </authorList>
    </citation>
    <scope>NUCLEOTIDE SEQUENCE [LARGE SCALE GENOMIC DNA]</scope>
    <source>
        <strain evidence="1 2">HB-1</strain>
    </source>
</reference>
<dbReference type="Proteomes" id="UP000033101">
    <property type="component" value="Chromosome"/>
</dbReference>
<accession>A0A0E3SC06</accession>
<proteinExistence type="predicted"/>
<keyword evidence="2" id="KW-1185">Reference proteome</keyword>
<dbReference type="AlphaFoldDB" id="A0A0E3SC06"/>
<dbReference type="STRING" id="1434110.MSHOH_1908"/>
<dbReference type="PATRIC" id="fig|1434110.4.peg.2432"/>
<gene>
    <name evidence="1" type="ORF">MSHOH_1908</name>
</gene>
<evidence type="ECO:0000313" key="2">
    <source>
        <dbReference type="Proteomes" id="UP000033101"/>
    </source>
</evidence>
<organism evidence="1 2">
    <name type="scientific">Methanosarcina horonobensis HB-1 = JCM 15518</name>
    <dbReference type="NCBI Taxonomy" id="1434110"/>
    <lineage>
        <taxon>Archaea</taxon>
        <taxon>Methanobacteriati</taxon>
        <taxon>Methanobacteriota</taxon>
        <taxon>Stenosarchaea group</taxon>
        <taxon>Methanomicrobia</taxon>
        <taxon>Methanosarcinales</taxon>
        <taxon>Methanosarcinaceae</taxon>
        <taxon>Methanosarcina</taxon>
    </lineage>
</organism>
<protein>
    <submittedName>
        <fullName evidence="1">Uncharacterized protein</fullName>
    </submittedName>
</protein>
<name>A0A0E3SC06_9EURY</name>